<keyword evidence="4" id="KW-1185">Reference proteome</keyword>
<sequence length="1765" mass="193080">MRTSGLNQLLIMKHLYRLTRAHCLLLLSLLALSLPGRAQSGPYGNEWIVPSQAYYKIKITKDGIYRLDQAYLTQAGLSASTNPQRVQLWRRGREVAMYGGGNQSQLDATTYFEFYGQRNDGALDRGMYKDAADQPHKLYSLFTDTAAYFLTVSTTTNGRRMVENTTAATGTVHPSWLNPRLKMFTGDYNFGQTDSGPHFLSWADKGEGFLSGDLEGNPANVVMDSLFRPARTGAQAWLETLLVGADLGTHNTNISVLPGNNGTPRLLTPTPISYAPYQVRRVVLRLQSSDFTGNGQLGVRLERALPVNNDKYRLGYVRVVSPQVAHWRSGQRAVHFWNDSTLAGAAYYQLDSIPATVVGYDVTDPANVRRTVGAALGGQSRAYGFPGTVATTRHLLLTDASRSLTPAAAQRVGFRTSLNPSQPNFIIVTGRALMKPVGGVNIVRQYAGYRATAGTGRIAYDTLVVTSEMLYDQFHYGERSPLAVRQFARYMQTGSRTGQYLLLLGKGVFVSERGNGMNYMYRQAPANERDLYPDLVPVSTRGQSDVFFTSDWQNGDYVPRMITGRIPARTPAQVLAYLNKLRAHEAATPAAWRKELLHMSGGKSVTEQQQLVSYLASYESMARKPFFGANVTTIVNTALGPSTAPIVPQVNAGLALITYFGHGSNETIDLLPPPINQASSGYAQNGKYPVFIAAGCAIGRSASAGGSLGEDWVLADGKGSIGWMAESDLDIAENQHIYLTQVYKMLFNESAWYGKPLAAIQAEALRRIQTSSDPNINYILTTLYGQAMMTNITWHGDPAVSLFSPALPDYQFTPGVAPVAIESTTGSGPVLSSAPSFRLRLRLSNYGKIEPVRSINITIGRTVTAPGSTGTPRTITHPPVTIPYFLRDTTVVVTLTNPSSAAVFGNNTFTVRLDDPNVIPELSETNNTATFTHNFLNGGITLLQPTPFAIVGRANARLVVQSNIPQATPLRYEFQLDTIPTFTSPVNRTSFTALDVATWTPNLPNVPGRDSVVFYWRVRFDPRTVPAGLDTTWMRSSFRFINGSPGGWSQSHYAQMASNATQQITQRTPGGQWEFDPITKTLELKTVGLNTTDLSASNFPTTYGFKLDGQLVPVGNCGQTGLNPNNSTTLSPHDIIAMVIDPVSLNVINNVPGGNWKKCGDIAGGRTLFFFSTTVNLRDSLNADNINTAYRQAQLLNFLRNVPNGAYVSLVSVNHVKYTSFLPALKAQLTSMGSSLINTAQDGDPLAMLLRKGFPAQAQEVTFSPTDPTPRNEQIITLNATLTGRNTSGTITSTRIGPALQWQTLHYTLKRPDGPADEYTLRLVGYDANNQRTVLNPSVTGTNSGSTTSYSLSGVDARQYPYLALELELRDVVTRTPPQLKQWLVTYRGLPEGTVRRDHPAIPANAYAATTLSAAAASTGVLDIPVFFENVSDVDFTGRTRAKAYVTQVSGGRQDTMTVWATRAAGFSQLPRADSVARYNFRLNVAALSGEVNVRIVANSDKLPEQTDINNELNLVLTAPTITLPPVLDVAFDGQHILNGDIVSTNPEILVDVKYEDKRRPLTDPNKVDLFLTWPDGRVERVNMTNTQLIRTESQPTAGRFKVYFLPAELTAAKKLPDGVYKLEVQAKDMADNPAASQLYAVSFEVISAATITNVFPYPNPVTSRTRFVFTLTGTTPPRNMKIQILTISGKVVKEIMQSELGNVRVGNNISEYAWDGTDTYGDQLANGTYLYRVVLDDPGSEYTHRRTAADAAFKKGWGKLVLLR</sequence>
<proteinExistence type="predicted"/>
<dbReference type="GO" id="GO:0008234">
    <property type="term" value="F:cysteine-type peptidase activity"/>
    <property type="evidence" value="ECO:0007669"/>
    <property type="project" value="InterPro"/>
</dbReference>
<feature type="domain" description="FlgD/Vpr Ig-like" evidence="2">
    <location>
        <begin position="1666"/>
        <end position="1736"/>
    </location>
</feature>
<dbReference type="InterPro" id="IPR001769">
    <property type="entry name" value="Gingipain"/>
</dbReference>
<dbReference type="InterPro" id="IPR013783">
    <property type="entry name" value="Ig-like_fold"/>
</dbReference>
<gene>
    <name evidence="3" type="ORF">EJV47_17300</name>
</gene>
<name>A0A3S0H3Q0_9BACT</name>
<dbReference type="Pfam" id="PF13860">
    <property type="entry name" value="FlgD_ig"/>
    <property type="match status" value="1"/>
</dbReference>
<dbReference type="Gene3D" id="2.60.40.10">
    <property type="entry name" value="Immunoglobulins"/>
    <property type="match status" value="1"/>
</dbReference>
<dbReference type="InterPro" id="IPR029030">
    <property type="entry name" value="Caspase-like_dom_sf"/>
</dbReference>
<organism evidence="3 4">
    <name type="scientific">Hymenobacter gummosus</name>
    <dbReference type="NCBI Taxonomy" id="1776032"/>
    <lineage>
        <taxon>Bacteria</taxon>
        <taxon>Pseudomonadati</taxon>
        <taxon>Bacteroidota</taxon>
        <taxon>Cytophagia</taxon>
        <taxon>Cytophagales</taxon>
        <taxon>Hymenobacteraceae</taxon>
        <taxon>Hymenobacter</taxon>
    </lineage>
</organism>
<dbReference type="SUPFAM" id="SSF52129">
    <property type="entry name" value="Caspase-like"/>
    <property type="match status" value="1"/>
</dbReference>
<feature type="domain" description="Gingipain" evidence="1">
    <location>
        <begin position="426"/>
        <end position="802"/>
    </location>
</feature>
<evidence type="ECO:0000259" key="2">
    <source>
        <dbReference type="Pfam" id="PF13860"/>
    </source>
</evidence>
<reference evidence="3 4" key="1">
    <citation type="submission" date="2018-12" db="EMBL/GenBank/DDBJ databases">
        <title>Hymenobacter gummosus sp. nov., isolated from a spring.</title>
        <authorList>
            <person name="Nie L."/>
        </authorList>
    </citation>
    <scope>NUCLEOTIDE SEQUENCE [LARGE SCALE GENOMIC DNA]</scope>
    <source>
        <strain evidence="3 4">KCTC 52166</strain>
    </source>
</reference>
<dbReference type="GO" id="GO:0006508">
    <property type="term" value="P:proteolysis"/>
    <property type="evidence" value="ECO:0007669"/>
    <property type="project" value="InterPro"/>
</dbReference>
<dbReference type="EMBL" id="RXOF01000010">
    <property type="protein sequence ID" value="RTQ48186.1"/>
    <property type="molecule type" value="Genomic_DNA"/>
</dbReference>
<dbReference type="OrthoDB" id="9757650at2"/>
<accession>A0A3S0H3Q0</accession>
<evidence type="ECO:0000259" key="1">
    <source>
        <dbReference type="Pfam" id="PF01364"/>
    </source>
</evidence>
<protein>
    <submittedName>
        <fullName evidence="3">Uncharacterized protein</fullName>
    </submittedName>
</protein>
<dbReference type="Gene3D" id="2.60.40.4070">
    <property type="match status" value="1"/>
</dbReference>
<dbReference type="Proteomes" id="UP000282184">
    <property type="component" value="Unassembled WGS sequence"/>
</dbReference>
<evidence type="ECO:0000313" key="4">
    <source>
        <dbReference type="Proteomes" id="UP000282184"/>
    </source>
</evidence>
<evidence type="ECO:0000313" key="3">
    <source>
        <dbReference type="EMBL" id="RTQ48186.1"/>
    </source>
</evidence>
<dbReference type="Gene3D" id="3.40.50.1460">
    <property type="match status" value="1"/>
</dbReference>
<comment type="caution">
    <text evidence="3">The sequence shown here is derived from an EMBL/GenBank/DDBJ whole genome shotgun (WGS) entry which is preliminary data.</text>
</comment>
<dbReference type="InterPro" id="IPR025965">
    <property type="entry name" value="FlgD/Vpr_Ig-like"/>
</dbReference>
<dbReference type="Pfam" id="PF01364">
    <property type="entry name" value="Peptidase_C25"/>
    <property type="match status" value="1"/>
</dbReference>